<gene>
    <name evidence="1" type="ORF">GDO81_027958</name>
</gene>
<protein>
    <submittedName>
        <fullName evidence="1">Uncharacterized protein</fullName>
    </submittedName>
</protein>
<evidence type="ECO:0000313" key="1">
    <source>
        <dbReference type="EMBL" id="KAG8550170.1"/>
    </source>
</evidence>
<dbReference type="EMBL" id="WNYA01000077">
    <property type="protein sequence ID" value="KAG8550170.1"/>
    <property type="molecule type" value="Genomic_DNA"/>
</dbReference>
<reference evidence="1" key="1">
    <citation type="thesis" date="2020" institute="ProQuest LLC" country="789 East Eisenhower Parkway, Ann Arbor, MI, USA">
        <title>Comparative Genomics and Chromosome Evolution.</title>
        <authorList>
            <person name="Mudd A.B."/>
        </authorList>
    </citation>
    <scope>NUCLEOTIDE SEQUENCE</scope>
    <source>
        <strain evidence="1">237g6f4</strain>
        <tissue evidence="1">Blood</tissue>
    </source>
</reference>
<accession>A0AAV6ZSA5</accession>
<keyword evidence="2" id="KW-1185">Reference proteome</keyword>
<evidence type="ECO:0000313" key="2">
    <source>
        <dbReference type="Proteomes" id="UP000824782"/>
    </source>
</evidence>
<name>A0AAV6ZSA5_ENGPU</name>
<dbReference type="AlphaFoldDB" id="A0AAV6ZSA5"/>
<comment type="caution">
    <text evidence="1">The sequence shown here is derived from an EMBL/GenBank/DDBJ whole genome shotgun (WGS) entry which is preliminary data.</text>
</comment>
<proteinExistence type="predicted"/>
<organism evidence="1 2">
    <name type="scientific">Engystomops pustulosus</name>
    <name type="common">Tungara frog</name>
    <name type="synonym">Physalaemus pustulosus</name>
    <dbReference type="NCBI Taxonomy" id="76066"/>
    <lineage>
        <taxon>Eukaryota</taxon>
        <taxon>Metazoa</taxon>
        <taxon>Chordata</taxon>
        <taxon>Craniata</taxon>
        <taxon>Vertebrata</taxon>
        <taxon>Euteleostomi</taxon>
        <taxon>Amphibia</taxon>
        <taxon>Batrachia</taxon>
        <taxon>Anura</taxon>
        <taxon>Neobatrachia</taxon>
        <taxon>Hyloidea</taxon>
        <taxon>Leptodactylidae</taxon>
        <taxon>Leiuperinae</taxon>
        <taxon>Engystomops</taxon>
    </lineage>
</organism>
<dbReference type="Proteomes" id="UP000824782">
    <property type="component" value="Unassembled WGS sequence"/>
</dbReference>
<sequence length="57" mass="6366">MLLLYREVGCRSGFCCLCPQLTPLIENKGHRGSRDSFTRLPAAALCMTSQELETYNA</sequence>